<sequence length="122" mass="14227">MLSNELSPHPPAFFEAKNILHKADLPQIIQSMIYQAVNVTSGALINYIPESDCYVLDGGSLFHRVPCKMGDTQRNSRVLCRFHEQATAVFDVYEDGFYIKDITYQRRGQKREFEYEFQQRED</sequence>
<comment type="caution">
    <text evidence="1">The sequence shown here is derived from an EMBL/GenBank/DDBJ whole genome shotgun (WGS) entry which is preliminary data.</text>
</comment>
<evidence type="ECO:0000313" key="1">
    <source>
        <dbReference type="EMBL" id="KAH3788294.1"/>
    </source>
</evidence>
<dbReference type="EMBL" id="JAIWYP010000008">
    <property type="protein sequence ID" value="KAH3788294.1"/>
    <property type="molecule type" value="Genomic_DNA"/>
</dbReference>
<accession>A0A9D4EYY6</accession>
<evidence type="ECO:0000313" key="2">
    <source>
        <dbReference type="Proteomes" id="UP000828390"/>
    </source>
</evidence>
<dbReference type="Proteomes" id="UP000828390">
    <property type="component" value="Unassembled WGS sequence"/>
</dbReference>
<proteinExistence type="predicted"/>
<protein>
    <submittedName>
        <fullName evidence="1">Uncharacterized protein</fullName>
    </submittedName>
</protein>
<gene>
    <name evidence="1" type="ORF">DPMN_166430</name>
</gene>
<reference evidence="1" key="2">
    <citation type="submission" date="2020-11" db="EMBL/GenBank/DDBJ databases">
        <authorList>
            <person name="McCartney M.A."/>
            <person name="Auch B."/>
            <person name="Kono T."/>
            <person name="Mallez S."/>
            <person name="Becker A."/>
            <person name="Gohl D.M."/>
            <person name="Silverstein K.A.T."/>
            <person name="Koren S."/>
            <person name="Bechman K.B."/>
            <person name="Herman A."/>
            <person name="Abrahante J.E."/>
            <person name="Garbe J."/>
        </authorList>
    </citation>
    <scope>NUCLEOTIDE SEQUENCE</scope>
    <source>
        <strain evidence="1">Duluth1</strain>
        <tissue evidence="1">Whole animal</tissue>
    </source>
</reference>
<dbReference type="AlphaFoldDB" id="A0A9D4EYY6"/>
<reference evidence="1" key="1">
    <citation type="journal article" date="2019" name="bioRxiv">
        <title>The Genome of the Zebra Mussel, Dreissena polymorpha: A Resource for Invasive Species Research.</title>
        <authorList>
            <person name="McCartney M.A."/>
            <person name="Auch B."/>
            <person name="Kono T."/>
            <person name="Mallez S."/>
            <person name="Zhang Y."/>
            <person name="Obille A."/>
            <person name="Becker A."/>
            <person name="Abrahante J.E."/>
            <person name="Garbe J."/>
            <person name="Badalamenti J.P."/>
            <person name="Herman A."/>
            <person name="Mangelson H."/>
            <person name="Liachko I."/>
            <person name="Sullivan S."/>
            <person name="Sone E.D."/>
            <person name="Koren S."/>
            <person name="Silverstein K.A.T."/>
            <person name="Beckman K.B."/>
            <person name="Gohl D.M."/>
        </authorList>
    </citation>
    <scope>NUCLEOTIDE SEQUENCE</scope>
    <source>
        <strain evidence="1">Duluth1</strain>
        <tissue evidence="1">Whole animal</tissue>
    </source>
</reference>
<name>A0A9D4EYY6_DREPO</name>
<organism evidence="1 2">
    <name type="scientific">Dreissena polymorpha</name>
    <name type="common">Zebra mussel</name>
    <name type="synonym">Mytilus polymorpha</name>
    <dbReference type="NCBI Taxonomy" id="45954"/>
    <lineage>
        <taxon>Eukaryota</taxon>
        <taxon>Metazoa</taxon>
        <taxon>Spiralia</taxon>
        <taxon>Lophotrochozoa</taxon>
        <taxon>Mollusca</taxon>
        <taxon>Bivalvia</taxon>
        <taxon>Autobranchia</taxon>
        <taxon>Heteroconchia</taxon>
        <taxon>Euheterodonta</taxon>
        <taxon>Imparidentia</taxon>
        <taxon>Neoheterodontei</taxon>
        <taxon>Myida</taxon>
        <taxon>Dreissenoidea</taxon>
        <taxon>Dreissenidae</taxon>
        <taxon>Dreissena</taxon>
    </lineage>
</organism>
<keyword evidence="2" id="KW-1185">Reference proteome</keyword>